<name>A8PKL3_9COXI</name>
<keyword evidence="2" id="KW-1185">Reference proteome</keyword>
<reference evidence="1" key="2">
    <citation type="submission" date="2007-10" db="EMBL/GenBank/DDBJ databases">
        <authorList>
            <person name="Myers G.S."/>
        </authorList>
    </citation>
    <scope>NUCLEOTIDE SEQUENCE [LARGE SCALE GENOMIC DNA]</scope>
</reference>
<dbReference type="OrthoDB" id="9946376at2"/>
<accession>A8PKL3</accession>
<organism evidence="1 2">
    <name type="scientific">Rickettsiella grylli</name>
    <dbReference type="NCBI Taxonomy" id="59196"/>
    <lineage>
        <taxon>Bacteria</taxon>
        <taxon>Pseudomonadati</taxon>
        <taxon>Pseudomonadota</taxon>
        <taxon>Gammaproteobacteria</taxon>
        <taxon>Legionellales</taxon>
        <taxon>Coxiellaceae</taxon>
        <taxon>Rickettsiella</taxon>
    </lineage>
</organism>
<dbReference type="AlphaFoldDB" id="A8PKL3"/>
<dbReference type="EMBL" id="AAQJ02000001">
    <property type="protein sequence ID" value="EDP46649.1"/>
    <property type="molecule type" value="Genomic_DNA"/>
</dbReference>
<protein>
    <submittedName>
        <fullName evidence="1">Uncharacterized protein</fullName>
    </submittedName>
</protein>
<gene>
    <name evidence="1" type="ORF">RICGR_0196</name>
</gene>
<evidence type="ECO:0000313" key="2">
    <source>
        <dbReference type="Proteomes" id="UP000054075"/>
    </source>
</evidence>
<evidence type="ECO:0000313" key="1">
    <source>
        <dbReference type="EMBL" id="EDP46649.1"/>
    </source>
</evidence>
<proteinExistence type="predicted"/>
<dbReference type="STRING" id="59196.RICGR_0196"/>
<sequence length="320" mass="37871">MPNSTLKLIFSTQSYKIFDTQSFVICDVTDKQDKDFHVQIRFLQKDLPKINLSFLLTKLKSHITKLTINNKLFFKDDNKIAFLNDLKKLDFDLDLTEIIHNKCLYKINNNRLVKEYNENQINLFCIDRFSNYRLGYEIPKTLSKDYNPLCCAQFYNKKQLIKKVYLFPFNEASLKRSTSILKNNNSYQVSLEIPYVEYYLSLSEFNTDYNNEIQTRINLQVIISEALVHLRKQNYFRKNGSRKAAFFNTLAQDIANNTSLDVISNQLNHYDVWRLLAQHRDPWGFFSFFKGKTYSLMTWEALREEIAQFNRVSSPPTLSP</sequence>
<reference evidence="1" key="1">
    <citation type="submission" date="2006-04" db="EMBL/GenBank/DDBJ databases">
        <authorList>
            <person name="Seshadri R."/>
            <person name="Federici B.A."/>
        </authorList>
    </citation>
    <scope>NUCLEOTIDE SEQUENCE [LARGE SCALE GENOMIC DNA]</scope>
</reference>
<comment type="caution">
    <text evidence="1">The sequence shown here is derived from an EMBL/GenBank/DDBJ whole genome shotgun (WGS) entry which is preliminary data.</text>
</comment>
<dbReference type="Proteomes" id="UP000054075">
    <property type="component" value="Unassembled WGS sequence"/>
</dbReference>
<dbReference type="RefSeq" id="WP_006035623.1">
    <property type="nucleotide sequence ID" value="NZ_AAQJ02000001.1"/>
</dbReference>